<evidence type="ECO:0000256" key="2">
    <source>
        <dbReference type="ARBA" id="ARBA00022692"/>
    </source>
</evidence>
<keyword evidence="2 5" id="KW-0812">Transmembrane</keyword>
<keyword evidence="8" id="KW-1185">Reference proteome</keyword>
<evidence type="ECO:0000256" key="1">
    <source>
        <dbReference type="ARBA" id="ARBA00004141"/>
    </source>
</evidence>
<feature type="transmembrane region" description="Helical" evidence="5">
    <location>
        <begin position="127"/>
        <end position="146"/>
    </location>
</feature>
<feature type="domain" description="Peptidase S54 rhomboid" evidence="6">
    <location>
        <begin position="39"/>
        <end position="171"/>
    </location>
</feature>
<dbReference type="Pfam" id="PF01694">
    <property type="entry name" value="Rhomboid"/>
    <property type="match status" value="1"/>
</dbReference>
<accession>A0A1M5UEC4</accession>
<comment type="subcellular location">
    <subcellularLocation>
        <location evidence="1">Membrane</location>
        <topology evidence="1">Multi-pass membrane protein</topology>
    </subcellularLocation>
</comment>
<keyword evidence="4 5" id="KW-0472">Membrane</keyword>
<dbReference type="InterPro" id="IPR035952">
    <property type="entry name" value="Rhomboid-like_sf"/>
</dbReference>
<dbReference type="GO" id="GO:0016020">
    <property type="term" value="C:membrane"/>
    <property type="evidence" value="ECO:0007669"/>
    <property type="project" value="UniProtKB-SubCell"/>
</dbReference>
<keyword evidence="3 5" id="KW-1133">Transmembrane helix</keyword>
<reference evidence="8" key="1">
    <citation type="submission" date="2016-11" db="EMBL/GenBank/DDBJ databases">
        <authorList>
            <person name="Varghese N."/>
            <person name="Submissions S."/>
        </authorList>
    </citation>
    <scope>NUCLEOTIDE SEQUENCE [LARGE SCALE GENOMIC DNA]</scope>
    <source>
        <strain evidence="8">DSM 100572</strain>
    </source>
</reference>
<dbReference type="Gene3D" id="1.20.1540.10">
    <property type="entry name" value="Rhomboid-like"/>
    <property type="match status" value="1"/>
</dbReference>
<dbReference type="EMBL" id="FQXQ01000002">
    <property type="protein sequence ID" value="SHH61248.1"/>
    <property type="molecule type" value="Genomic_DNA"/>
</dbReference>
<dbReference type="GO" id="GO:0004252">
    <property type="term" value="F:serine-type endopeptidase activity"/>
    <property type="evidence" value="ECO:0007669"/>
    <property type="project" value="InterPro"/>
</dbReference>
<dbReference type="OrthoDB" id="465874at2"/>
<evidence type="ECO:0000313" key="7">
    <source>
        <dbReference type="EMBL" id="SHH61248.1"/>
    </source>
</evidence>
<evidence type="ECO:0000256" key="5">
    <source>
        <dbReference type="SAM" id="Phobius"/>
    </source>
</evidence>
<gene>
    <name evidence="7" type="ORF">SAMN05444281_1199</name>
</gene>
<proteinExistence type="predicted"/>
<feature type="transmembrane region" description="Helical" evidence="5">
    <location>
        <begin position="101"/>
        <end position="121"/>
    </location>
</feature>
<evidence type="ECO:0000313" key="8">
    <source>
        <dbReference type="Proteomes" id="UP000184109"/>
    </source>
</evidence>
<dbReference type="STRING" id="1195760.SAMN05444281_1199"/>
<dbReference type="InterPro" id="IPR022764">
    <property type="entry name" value="Peptidase_S54_rhomboid_dom"/>
</dbReference>
<dbReference type="AlphaFoldDB" id="A0A1M5UEC4"/>
<sequence>MTHKSIILFLALIYGVSIIGFLFPKLKTGIIPRKTKGLLGIMTATLFHHNWKHLLSNTLPLAVLLFTLQYFYASQTLYVVAMIIFIGGFLLWLFGRKANHIGASGMIYGLTAFIISTGFVYFKPIPLLVSAITMLVYGGLIFGIFPSNKKNTSWEGHLLYALTGIFTAYFCKNAYYIIH</sequence>
<evidence type="ECO:0000259" key="6">
    <source>
        <dbReference type="Pfam" id="PF01694"/>
    </source>
</evidence>
<feature type="transmembrane region" description="Helical" evidence="5">
    <location>
        <begin position="158"/>
        <end position="178"/>
    </location>
</feature>
<dbReference type="RefSeq" id="WP_084730197.1">
    <property type="nucleotide sequence ID" value="NZ_BMEN01000002.1"/>
</dbReference>
<protein>
    <submittedName>
        <fullName evidence="7">Rhomboid family protein</fullName>
    </submittedName>
</protein>
<evidence type="ECO:0000256" key="3">
    <source>
        <dbReference type="ARBA" id="ARBA00022989"/>
    </source>
</evidence>
<evidence type="ECO:0000256" key="4">
    <source>
        <dbReference type="ARBA" id="ARBA00023136"/>
    </source>
</evidence>
<dbReference type="Proteomes" id="UP000184109">
    <property type="component" value="Unassembled WGS sequence"/>
</dbReference>
<dbReference type="SUPFAM" id="SSF144091">
    <property type="entry name" value="Rhomboid-like"/>
    <property type="match status" value="1"/>
</dbReference>
<name>A0A1M5UEC4_9FLAO</name>
<feature type="transmembrane region" description="Helical" evidence="5">
    <location>
        <begin position="77"/>
        <end position="94"/>
    </location>
</feature>
<feature type="transmembrane region" description="Helical" evidence="5">
    <location>
        <begin position="6"/>
        <end position="24"/>
    </location>
</feature>
<organism evidence="7 8">
    <name type="scientific">Wenyingzhuangia marina</name>
    <dbReference type="NCBI Taxonomy" id="1195760"/>
    <lineage>
        <taxon>Bacteria</taxon>
        <taxon>Pseudomonadati</taxon>
        <taxon>Bacteroidota</taxon>
        <taxon>Flavobacteriia</taxon>
        <taxon>Flavobacteriales</taxon>
        <taxon>Flavobacteriaceae</taxon>
        <taxon>Wenyingzhuangia</taxon>
    </lineage>
</organism>